<name>A0ABT1WJ90_9BURK</name>
<dbReference type="InterPro" id="IPR001789">
    <property type="entry name" value="Sig_transdc_resp-reg_receiver"/>
</dbReference>
<feature type="domain" description="Response regulatory" evidence="2">
    <location>
        <begin position="3"/>
        <end position="119"/>
    </location>
</feature>
<keyword evidence="4" id="KW-1185">Reference proteome</keyword>
<evidence type="ECO:0000256" key="1">
    <source>
        <dbReference type="PROSITE-ProRule" id="PRU00169"/>
    </source>
</evidence>
<dbReference type="EMBL" id="JANIGO010000005">
    <property type="protein sequence ID" value="MCQ8897588.1"/>
    <property type="molecule type" value="Genomic_DNA"/>
</dbReference>
<evidence type="ECO:0000313" key="4">
    <source>
        <dbReference type="Proteomes" id="UP001204142"/>
    </source>
</evidence>
<protein>
    <submittedName>
        <fullName evidence="3">Response regulator</fullName>
    </submittedName>
</protein>
<evidence type="ECO:0000259" key="2">
    <source>
        <dbReference type="PROSITE" id="PS50110"/>
    </source>
</evidence>
<comment type="caution">
    <text evidence="3">The sequence shown here is derived from an EMBL/GenBank/DDBJ whole genome shotgun (WGS) entry which is preliminary data.</text>
</comment>
<dbReference type="Gene3D" id="3.40.50.2300">
    <property type="match status" value="1"/>
</dbReference>
<sequence>MTTVLVVDRNQSSRQQLKQELLDTGQFARVTACEGLQAADLYLQQGNTVDVMLCDLPATARAQQALDQLRNKHPALGVVFIQERDQWMDSVALRKAGADAQVLRMSSPMELIACVAKALVARIKSAGKRASSQ</sequence>
<keyword evidence="1" id="KW-0597">Phosphoprotein</keyword>
<dbReference type="RefSeq" id="WP_256765392.1">
    <property type="nucleotide sequence ID" value="NZ_JANIGO010000005.1"/>
</dbReference>
<organism evidence="3 4">
    <name type="scientific">Limnobacter humi</name>
    <dbReference type="NCBI Taxonomy" id="1778671"/>
    <lineage>
        <taxon>Bacteria</taxon>
        <taxon>Pseudomonadati</taxon>
        <taxon>Pseudomonadota</taxon>
        <taxon>Betaproteobacteria</taxon>
        <taxon>Burkholderiales</taxon>
        <taxon>Burkholderiaceae</taxon>
        <taxon>Limnobacter</taxon>
    </lineage>
</organism>
<dbReference type="PROSITE" id="PS50110">
    <property type="entry name" value="RESPONSE_REGULATORY"/>
    <property type="match status" value="1"/>
</dbReference>
<dbReference type="Pfam" id="PF00072">
    <property type="entry name" value="Response_reg"/>
    <property type="match status" value="1"/>
</dbReference>
<gene>
    <name evidence="3" type="ORF">NQT62_14190</name>
</gene>
<proteinExistence type="predicted"/>
<dbReference type="Proteomes" id="UP001204142">
    <property type="component" value="Unassembled WGS sequence"/>
</dbReference>
<feature type="modified residue" description="4-aspartylphosphate" evidence="1">
    <location>
        <position position="55"/>
    </location>
</feature>
<dbReference type="InterPro" id="IPR011006">
    <property type="entry name" value="CheY-like_superfamily"/>
</dbReference>
<reference evidence="3 4" key="1">
    <citation type="submission" date="2022-07" db="EMBL/GenBank/DDBJ databases">
        <authorList>
            <person name="Xamxidin M."/>
            <person name="Wu M."/>
        </authorList>
    </citation>
    <scope>NUCLEOTIDE SEQUENCE [LARGE SCALE GENOMIC DNA]</scope>
    <source>
        <strain evidence="3 4">NBRC 111650</strain>
    </source>
</reference>
<evidence type="ECO:0000313" key="3">
    <source>
        <dbReference type="EMBL" id="MCQ8897588.1"/>
    </source>
</evidence>
<dbReference type="SUPFAM" id="SSF52172">
    <property type="entry name" value="CheY-like"/>
    <property type="match status" value="1"/>
</dbReference>
<accession>A0ABT1WJ90</accession>